<accession>A0A9W7XU30</accession>
<organism evidence="2 3">
    <name type="scientific">Coemansia erecta</name>
    <dbReference type="NCBI Taxonomy" id="147472"/>
    <lineage>
        <taxon>Eukaryota</taxon>
        <taxon>Fungi</taxon>
        <taxon>Fungi incertae sedis</taxon>
        <taxon>Zoopagomycota</taxon>
        <taxon>Kickxellomycotina</taxon>
        <taxon>Kickxellomycetes</taxon>
        <taxon>Kickxellales</taxon>
        <taxon>Kickxellaceae</taxon>
        <taxon>Coemansia</taxon>
    </lineage>
</organism>
<dbReference type="EMBL" id="JANBOJ010000525">
    <property type="protein sequence ID" value="KAJ1719017.1"/>
    <property type="molecule type" value="Genomic_DNA"/>
</dbReference>
<evidence type="ECO:0000313" key="2">
    <source>
        <dbReference type="EMBL" id="KAJ1719017.1"/>
    </source>
</evidence>
<evidence type="ECO:0000313" key="3">
    <source>
        <dbReference type="Proteomes" id="UP001149813"/>
    </source>
</evidence>
<feature type="compositionally biased region" description="Basic and acidic residues" evidence="1">
    <location>
        <begin position="19"/>
        <end position="33"/>
    </location>
</feature>
<keyword evidence="3" id="KW-1185">Reference proteome</keyword>
<feature type="compositionally biased region" description="Low complexity" evidence="1">
    <location>
        <begin position="38"/>
        <end position="65"/>
    </location>
</feature>
<reference evidence="2" key="1">
    <citation type="submission" date="2022-07" db="EMBL/GenBank/DDBJ databases">
        <title>Phylogenomic reconstructions and comparative analyses of Kickxellomycotina fungi.</title>
        <authorList>
            <person name="Reynolds N.K."/>
            <person name="Stajich J.E."/>
            <person name="Barry K."/>
            <person name="Grigoriev I.V."/>
            <person name="Crous P."/>
            <person name="Smith M.E."/>
        </authorList>
    </citation>
    <scope>NUCLEOTIDE SEQUENCE</scope>
    <source>
        <strain evidence="2">NBRC 32514</strain>
    </source>
</reference>
<protein>
    <submittedName>
        <fullName evidence="2">Uncharacterized protein</fullName>
    </submittedName>
</protein>
<name>A0A9W7XU30_9FUNG</name>
<comment type="caution">
    <text evidence="2">The sequence shown here is derived from an EMBL/GenBank/DDBJ whole genome shotgun (WGS) entry which is preliminary data.</text>
</comment>
<proteinExistence type="predicted"/>
<dbReference type="AlphaFoldDB" id="A0A9W7XU30"/>
<dbReference type="Proteomes" id="UP001149813">
    <property type="component" value="Unassembled WGS sequence"/>
</dbReference>
<evidence type="ECO:0000256" key="1">
    <source>
        <dbReference type="SAM" id="MobiDB-lite"/>
    </source>
</evidence>
<sequence>RNDNTAAACHQRGQRQGNKRQERSEAAEQVCERRGRRAVGAQRRVPAAAAAARAPRARGSPAAHL</sequence>
<gene>
    <name evidence="2" type="ORF">LPJ53_006142</name>
</gene>
<feature type="region of interest" description="Disordered" evidence="1">
    <location>
        <begin position="1"/>
        <end position="65"/>
    </location>
</feature>
<feature type="non-terminal residue" evidence="2">
    <location>
        <position position="65"/>
    </location>
</feature>
<feature type="non-terminal residue" evidence="2">
    <location>
        <position position="1"/>
    </location>
</feature>